<dbReference type="PIRSF" id="PIRSF000463">
    <property type="entry name" value="GlgB"/>
    <property type="match status" value="1"/>
</dbReference>
<dbReference type="SUPFAM" id="SSF81296">
    <property type="entry name" value="E set domains"/>
    <property type="match status" value="1"/>
</dbReference>
<dbReference type="OrthoDB" id="9800174at2"/>
<dbReference type="SUPFAM" id="SSF51011">
    <property type="entry name" value="Glycosyl hydrolase domain"/>
    <property type="match status" value="1"/>
</dbReference>
<dbReference type="NCBIfam" id="NF008967">
    <property type="entry name" value="PRK12313.1"/>
    <property type="match status" value="1"/>
</dbReference>
<dbReference type="CDD" id="cd11322">
    <property type="entry name" value="AmyAc_Glg_BE"/>
    <property type="match status" value="1"/>
</dbReference>
<proteinExistence type="predicted"/>
<dbReference type="InterPro" id="IPR014756">
    <property type="entry name" value="Ig_E-set"/>
</dbReference>
<dbReference type="InterPro" id="IPR037439">
    <property type="entry name" value="Branching_enzy"/>
</dbReference>
<name>I5AU28_EUBC6</name>
<dbReference type="eggNOG" id="COG0296">
    <property type="taxonomic scope" value="Bacteria"/>
</dbReference>
<comment type="function">
    <text evidence="1">Catalyzes the formation of the alpha-1,6-glucosidic linkages in glycogen by scission of a 1,4-alpha-linked oligosaccharide from growing alpha-1,4-glucan chains and the subsequent attachment of the oligosaccharide to the alpha-1,6 position.</text>
</comment>
<keyword evidence="2" id="KW-0808">Transferase</keyword>
<dbReference type="SMART" id="SM00642">
    <property type="entry name" value="Aamy"/>
    <property type="match status" value="1"/>
</dbReference>
<dbReference type="InterPro" id="IPR044143">
    <property type="entry name" value="GlgB_N_E_set_prok"/>
</dbReference>
<dbReference type="InterPro" id="IPR006047">
    <property type="entry name" value="GH13_cat_dom"/>
</dbReference>
<dbReference type="InterPro" id="IPR013780">
    <property type="entry name" value="Glyco_hydro_b"/>
</dbReference>
<keyword evidence="2" id="KW-0328">Glycosyltransferase</keyword>
<dbReference type="AlphaFoldDB" id="I5AU28"/>
<accession>I5AU28</accession>
<dbReference type="PANTHER" id="PTHR43651">
    <property type="entry name" value="1,4-ALPHA-GLUCAN-BRANCHING ENZYME"/>
    <property type="match status" value="1"/>
</dbReference>
<evidence type="ECO:0000259" key="4">
    <source>
        <dbReference type="SMART" id="SM00642"/>
    </source>
</evidence>
<dbReference type="EMBL" id="CM001487">
    <property type="protein sequence ID" value="EIM57301.1"/>
    <property type="molecule type" value="Genomic_DNA"/>
</dbReference>
<dbReference type="STRING" id="633697.EubceDRAFT1_1506"/>
<dbReference type="Gene3D" id="2.60.40.10">
    <property type="entry name" value="Immunoglobulins"/>
    <property type="match status" value="1"/>
</dbReference>
<dbReference type="Gene3D" id="3.20.20.80">
    <property type="entry name" value="Glycosidases"/>
    <property type="match status" value="1"/>
</dbReference>
<reference evidence="5 6" key="1">
    <citation type="submission" date="2010-08" db="EMBL/GenBank/DDBJ databases">
        <authorList>
            <consortium name="US DOE Joint Genome Institute (JGI-PGF)"/>
            <person name="Lucas S."/>
            <person name="Copeland A."/>
            <person name="Lapidus A."/>
            <person name="Cheng J.-F."/>
            <person name="Bruce D."/>
            <person name="Goodwin L."/>
            <person name="Pitluck S."/>
            <person name="Land M.L."/>
            <person name="Hauser L."/>
            <person name="Chang Y.-J."/>
            <person name="Anderson I.J."/>
            <person name="Johnson E."/>
            <person name="Mulhopadhyay B."/>
            <person name="Kyrpides N."/>
            <person name="Woyke T.J."/>
        </authorList>
    </citation>
    <scope>NUCLEOTIDE SEQUENCE [LARGE SCALE GENOMIC DNA]</scope>
    <source>
        <strain evidence="5 6">6</strain>
    </source>
</reference>
<organism evidence="5 6">
    <name type="scientific">Eubacterium cellulosolvens (strain ATCC 43171 / JCM 9499 / 6)</name>
    <name type="common">Cillobacterium cellulosolvens</name>
    <dbReference type="NCBI Taxonomy" id="633697"/>
    <lineage>
        <taxon>Bacteria</taxon>
        <taxon>Bacillati</taxon>
        <taxon>Bacillota</taxon>
        <taxon>Clostridia</taxon>
        <taxon>Eubacteriales</taxon>
        <taxon>Eubacteriaceae</taxon>
        <taxon>Eubacterium</taxon>
    </lineage>
</organism>
<gene>
    <name evidence="5" type="ORF">EubceDRAFT1_1506</name>
</gene>
<dbReference type="InterPro" id="IPR004193">
    <property type="entry name" value="Glyco_hydro_13_N"/>
</dbReference>
<evidence type="ECO:0000256" key="2">
    <source>
        <dbReference type="ARBA" id="ARBA00022676"/>
    </source>
</evidence>
<evidence type="ECO:0000256" key="3">
    <source>
        <dbReference type="PIRSR" id="PIRSR000463-1"/>
    </source>
</evidence>
<dbReference type="GO" id="GO:0004553">
    <property type="term" value="F:hydrolase activity, hydrolyzing O-glycosyl compounds"/>
    <property type="evidence" value="ECO:0007669"/>
    <property type="project" value="InterPro"/>
</dbReference>
<feature type="domain" description="Glycosyl hydrolase family 13 catalytic" evidence="4">
    <location>
        <begin position="136"/>
        <end position="492"/>
    </location>
</feature>
<feature type="active site" description="Nucleophile" evidence="3">
    <location>
        <position position="313"/>
    </location>
</feature>
<evidence type="ECO:0000313" key="6">
    <source>
        <dbReference type="Proteomes" id="UP000005753"/>
    </source>
</evidence>
<sequence>MNLGNFYSGREFEAYEYLGAHTVAVGTVFRTYAPAAKAVSVIGEFNGWTDTPMHRTEDGKFWEVWIDSARDGMMYKFRIYRQDGSFMDHADPYAFFSEKRPGTASVIYDRERYRFEDADWMWNRRDRRNEAMNIYEMHLSSWRRKDNPEELDRRINHAKETGECIDVSDGWYTYEEIADRIIPYLTEHGYNYLELMPLNEYPADESWGYQALGFFSATSRYGNPDGLKRLIDRCHAKGIGVILDVVTVHFAVNDYGLYRYDGTPIYENPNFSVGRSEWGSCNFDHSRGEVRSFLNSASEFWLHDYHFDGLRFDAVGNLIYWQGDERRGVNTNATEFLRRMNAGLKERDGNVILIAEDSSAFSGVTKPVREGGLGFDYKWDMGWMNDTLDFFRTEKDYRSANYHKLTFSMQYFYNEKYLLPLSHDEVVHGKATILQKMAGGYDDKFPQMRALFLYMYAHPGKILNFMGNEFGQFREWDEKKQQDWFMTRYPIHDSLQRFVDDLNRLYLAHSAFWERDYDRNGFEWMEADDTLQCVYIFRRISSAEKLIFFFNLSGWDQCYRLYPKAATRLELLIDSDEDVYSGGTHDPLRKIEVSTKGYDMYLKAFSGRCYRLI</sequence>
<protein>
    <submittedName>
        <fullName evidence="5">1,4-alpha-glucan branching enzyme</fullName>
    </submittedName>
</protein>
<dbReference type="Pfam" id="PF00128">
    <property type="entry name" value="Alpha-amylase"/>
    <property type="match status" value="1"/>
</dbReference>
<dbReference type="InterPro" id="IPR017853">
    <property type="entry name" value="GH"/>
</dbReference>
<dbReference type="Pfam" id="PF02922">
    <property type="entry name" value="CBM_48"/>
    <property type="match status" value="1"/>
</dbReference>
<dbReference type="GO" id="GO:0005829">
    <property type="term" value="C:cytosol"/>
    <property type="evidence" value="ECO:0007669"/>
    <property type="project" value="TreeGrafter"/>
</dbReference>
<dbReference type="Proteomes" id="UP000005753">
    <property type="component" value="Chromosome"/>
</dbReference>
<dbReference type="CDD" id="cd02855">
    <property type="entry name" value="E_set_GBE_prok_N"/>
    <property type="match status" value="1"/>
</dbReference>
<evidence type="ECO:0000313" key="5">
    <source>
        <dbReference type="EMBL" id="EIM57301.1"/>
    </source>
</evidence>
<dbReference type="HOGENOM" id="CLU_004245_4_0_9"/>
<dbReference type="PANTHER" id="PTHR43651:SF3">
    <property type="entry name" value="1,4-ALPHA-GLUCAN-BRANCHING ENZYME"/>
    <property type="match status" value="1"/>
</dbReference>
<dbReference type="SUPFAM" id="SSF51445">
    <property type="entry name" value="(Trans)glycosidases"/>
    <property type="match status" value="1"/>
</dbReference>
<dbReference type="GO" id="GO:0005978">
    <property type="term" value="P:glycogen biosynthetic process"/>
    <property type="evidence" value="ECO:0007669"/>
    <property type="project" value="InterPro"/>
</dbReference>
<dbReference type="GO" id="GO:0003844">
    <property type="term" value="F:1,4-alpha-glucan branching enzyme activity"/>
    <property type="evidence" value="ECO:0007669"/>
    <property type="project" value="InterPro"/>
</dbReference>
<dbReference type="InterPro" id="IPR013783">
    <property type="entry name" value="Ig-like_fold"/>
</dbReference>
<keyword evidence="6" id="KW-1185">Reference proteome</keyword>
<reference evidence="5 6" key="2">
    <citation type="submission" date="2012-02" db="EMBL/GenBank/DDBJ databases">
        <title>Improved High-Quality Draft sequence of Eubacterium cellulosolvens 6.</title>
        <authorList>
            <consortium name="US DOE Joint Genome Institute"/>
            <person name="Lucas S."/>
            <person name="Han J."/>
            <person name="Lapidus A."/>
            <person name="Cheng J.-F."/>
            <person name="Goodwin L."/>
            <person name="Pitluck S."/>
            <person name="Peters L."/>
            <person name="Mikhailova N."/>
            <person name="Gu W."/>
            <person name="Detter J.C."/>
            <person name="Han C."/>
            <person name="Tapia R."/>
            <person name="Land M."/>
            <person name="Hauser L."/>
            <person name="Kyrpides N."/>
            <person name="Ivanova N."/>
            <person name="Pagani I."/>
            <person name="Johnson E."/>
            <person name="Mukhopadhyay B."/>
            <person name="Anderson I."/>
            <person name="Woyke T."/>
        </authorList>
    </citation>
    <scope>NUCLEOTIDE SEQUENCE [LARGE SCALE GENOMIC DNA]</scope>
    <source>
        <strain evidence="5 6">6</strain>
    </source>
</reference>
<dbReference type="Gene3D" id="2.60.40.1180">
    <property type="entry name" value="Golgi alpha-mannosidase II"/>
    <property type="match status" value="1"/>
</dbReference>
<evidence type="ECO:0000256" key="1">
    <source>
        <dbReference type="ARBA" id="ARBA00002953"/>
    </source>
</evidence>
<feature type="active site" description="Proton donor" evidence="3">
    <location>
        <position position="356"/>
    </location>
</feature>